<protein>
    <submittedName>
        <fullName evidence="1">Uncharacterized protein</fullName>
    </submittedName>
</protein>
<gene>
    <name evidence="1" type="ORF">FHW18_001201</name>
</gene>
<comment type="caution">
    <text evidence="1">The sequence shown here is derived from an EMBL/GenBank/DDBJ whole genome shotgun (WGS) entry which is preliminary data.</text>
</comment>
<sequence>MFVLVAAPLLDRQRTGRDMPDDDHASVLSRWLEKNDRKVSLITRARFLSYSSRFYKQLIRTQAPEHIAILCAALRQAFEGGERPPLAEQLMSDCTQLLVEHKLDQ</sequence>
<dbReference type="RefSeq" id="WP_179584338.1">
    <property type="nucleotide sequence ID" value="NZ_JACBYR010000001.1"/>
</dbReference>
<dbReference type="AlphaFoldDB" id="A0A7Y9LM67"/>
<accession>A0A7Y9LM67</accession>
<name>A0A7Y9LM67_9BURK</name>
<evidence type="ECO:0000313" key="1">
    <source>
        <dbReference type="EMBL" id="NYE81930.1"/>
    </source>
</evidence>
<reference evidence="1 2" key="1">
    <citation type="submission" date="2020-07" db="EMBL/GenBank/DDBJ databases">
        <title>Genomic Encyclopedia of Type Strains, Phase IV (KMG-V): Genome sequencing to study the core and pangenomes of soil and plant-associated prokaryotes.</title>
        <authorList>
            <person name="Whitman W."/>
        </authorList>
    </citation>
    <scope>NUCLEOTIDE SEQUENCE [LARGE SCALE GENOMIC DNA]</scope>
    <source>
        <strain evidence="1 2">SAS40</strain>
    </source>
</reference>
<keyword evidence="2" id="KW-1185">Reference proteome</keyword>
<evidence type="ECO:0000313" key="2">
    <source>
        <dbReference type="Proteomes" id="UP000542125"/>
    </source>
</evidence>
<dbReference type="EMBL" id="JACBYR010000001">
    <property type="protein sequence ID" value="NYE81930.1"/>
    <property type="molecule type" value="Genomic_DNA"/>
</dbReference>
<dbReference type="Proteomes" id="UP000542125">
    <property type="component" value="Unassembled WGS sequence"/>
</dbReference>
<proteinExistence type="predicted"/>
<organism evidence="1 2">
    <name type="scientific">Pigmentiphaga litoralis</name>
    <dbReference type="NCBI Taxonomy" id="516702"/>
    <lineage>
        <taxon>Bacteria</taxon>
        <taxon>Pseudomonadati</taxon>
        <taxon>Pseudomonadota</taxon>
        <taxon>Betaproteobacteria</taxon>
        <taxon>Burkholderiales</taxon>
        <taxon>Alcaligenaceae</taxon>
        <taxon>Pigmentiphaga</taxon>
    </lineage>
</organism>